<evidence type="ECO:0000313" key="2">
    <source>
        <dbReference type="Proteomes" id="UP000597338"/>
    </source>
</evidence>
<proteinExistence type="predicted"/>
<comment type="caution">
    <text evidence="1">The sequence shown here is derived from an EMBL/GenBank/DDBJ whole genome shotgun (WGS) entry which is preliminary data.</text>
</comment>
<organism evidence="1 2">
    <name type="scientific">Parapedobacter defluvii</name>
    <dbReference type="NCBI Taxonomy" id="2045106"/>
    <lineage>
        <taxon>Bacteria</taxon>
        <taxon>Pseudomonadati</taxon>
        <taxon>Bacteroidota</taxon>
        <taxon>Sphingobacteriia</taxon>
        <taxon>Sphingobacteriales</taxon>
        <taxon>Sphingobacteriaceae</taxon>
        <taxon>Parapedobacter</taxon>
    </lineage>
</organism>
<name>A0ABQ1M3W7_9SPHI</name>
<evidence type="ECO:0000313" key="1">
    <source>
        <dbReference type="EMBL" id="GGC34348.1"/>
    </source>
</evidence>
<dbReference type="Proteomes" id="UP000597338">
    <property type="component" value="Unassembled WGS sequence"/>
</dbReference>
<keyword evidence="2" id="KW-1185">Reference proteome</keyword>
<sequence>MKRIKLNRGEAVLPTFYRADGKDQGNRASEENSNETVGFRMLENLKMALLFSWTQNQTEKERQGG</sequence>
<dbReference type="RefSeq" id="WP_188751746.1">
    <property type="nucleotide sequence ID" value="NZ_BMIK01000009.1"/>
</dbReference>
<reference evidence="2" key="1">
    <citation type="journal article" date="2019" name="Int. J. Syst. Evol. Microbiol.">
        <title>The Global Catalogue of Microorganisms (GCM) 10K type strain sequencing project: providing services to taxonomists for standard genome sequencing and annotation.</title>
        <authorList>
            <consortium name="The Broad Institute Genomics Platform"/>
            <consortium name="The Broad Institute Genome Sequencing Center for Infectious Disease"/>
            <person name="Wu L."/>
            <person name="Ma J."/>
        </authorList>
    </citation>
    <scope>NUCLEOTIDE SEQUENCE [LARGE SCALE GENOMIC DNA]</scope>
    <source>
        <strain evidence="2">CGMCC 1.15342</strain>
    </source>
</reference>
<gene>
    <name evidence="1" type="ORF">GCM10011386_28040</name>
</gene>
<accession>A0ABQ1M3W7</accession>
<dbReference type="EMBL" id="BMIK01000009">
    <property type="protein sequence ID" value="GGC34348.1"/>
    <property type="molecule type" value="Genomic_DNA"/>
</dbReference>
<protein>
    <submittedName>
        <fullName evidence="1">Uncharacterized protein</fullName>
    </submittedName>
</protein>